<dbReference type="InterPro" id="IPR033130">
    <property type="entry name" value="RNase_T2_His_AS_2"/>
</dbReference>
<dbReference type="GO" id="GO:0006401">
    <property type="term" value="P:RNA catabolic process"/>
    <property type="evidence" value="ECO:0007669"/>
    <property type="project" value="UniProtKB-ARBA"/>
</dbReference>
<dbReference type="GO" id="GO:0003723">
    <property type="term" value="F:RNA binding"/>
    <property type="evidence" value="ECO:0007669"/>
    <property type="project" value="InterPro"/>
</dbReference>
<keyword evidence="5" id="KW-1185">Reference proteome</keyword>
<dbReference type="GO" id="GO:0033897">
    <property type="term" value="F:ribonuclease T2 activity"/>
    <property type="evidence" value="ECO:0007669"/>
    <property type="project" value="InterPro"/>
</dbReference>
<evidence type="ECO:0000313" key="4">
    <source>
        <dbReference type="EMBL" id="GBG27561.1"/>
    </source>
</evidence>
<proteinExistence type="inferred from homology"/>
<dbReference type="AlphaFoldDB" id="A0A2R5GH16"/>
<dbReference type="InterPro" id="IPR001568">
    <property type="entry name" value="RNase_T2-like"/>
</dbReference>
<dbReference type="Proteomes" id="UP000241890">
    <property type="component" value="Unassembled WGS sequence"/>
</dbReference>
<sequence>MARYAHLVALVLLALAQAKTVQAGCDSRGDGSFDFFMMAIQWPPEFEVPRGWFSLHGLWPSRFGTQTANTYPCECSSEAFDKDSLSDDVQMEMRKFWGTLIGHNSNEHFWSHEWSKHGTCSAMSQPTYFNSTLDARARYDPLRAFEAAGIKPSDTDSFDAETLEAAFQATYGVKPMLGCRNRSGRQLLSEMGLCLDKSLAISECHSSVTRIHDEVNNCHTSRPIWFLPPDSVRDSAPIAQEEA</sequence>
<dbReference type="Gene3D" id="3.90.730.10">
    <property type="entry name" value="Ribonuclease T2-like"/>
    <property type="match status" value="1"/>
</dbReference>
<evidence type="ECO:0000256" key="3">
    <source>
        <dbReference type="SAM" id="SignalP"/>
    </source>
</evidence>
<dbReference type="SUPFAM" id="SSF55895">
    <property type="entry name" value="Ribonuclease Rh-like"/>
    <property type="match status" value="1"/>
</dbReference>
<dbReference type="CDD" id="cd00374">
    <property type="entry name" value="RNase_T2"/>
    <property type="match status" value="1"/>
</dbReference>
<dbReference type="EMBL" id="BEYU01000032">
    <property type="protein sequence ID" value="GBG27561.1"/>
    <property type="molecule type" value="Genomic_DNA"/>
</dbReference>
<name>A0A2R5GH16_9STRA</name>
<dbReference type="PROSITE" id="PS00531">
    <property type="entry name" value="RNASE_T2_2"/>
    <property type="match status" value="1"/>
</dbReference>
<feature type="signal peptide" evidence="3">
    <location>
        <begin position="1"/>
        <end position="23"/>
    </location>
</feature>
<protein>
    <submittedName>
        <fullName evidence="4">Ribonuclease 1</fullName>
    </submittedName>
</protein>
<dbReference type="InterPro" id="IPR018188">
    <property type="entry name" value="RNase_T2_His_AS_1"/>
</dbReference>
<evidence type="ECO:0000313" key="5">
    <source>
        <dbReference type="Proteomes" id="UP000241890"/>
    </source>
</evidence>
<keyword evidence="3" id="KW-0732">Signal</keyword>
<comment type="caution">
    <text evidence="4">The sequence shown here is derived from an EMBL/GenBank/DDBJ whole genome shotgun (WGS) entry which is preliminary data.</text>
</comment>
<dbReference type="InParanoid" id="A0A2R5GH16"/>
<dbReference type="Pfam" id="PF00445">
    <property type="entry name" value="Ribonuclease_T2"/>
    <property type="match status" value="1"/>
</dbReference>
<accession>A0A2R5GH16</accession>
<gene>
    <name evidence="4" type="ORF">FCC1311_037842</name>
</gene>
<evidence type="ECO:0000256" key="2">
    <source>
        <dbReference type="RuleBase" id="RU004328"/>
    </source>
</evidence>
<dbReference type="PANTHER" id="PTHR11240:SF22">
    <property type="entry name" value="RIBONUCLEASE T2"/>
    <property type="match status" value="1"/>
</dbReference>
<dbReference type="OrthoDB" id="435754at2759"/>
<dbReference type="PANTHER" id="PTHR11240">
    <property type="entry name" value="RIBONUCLEASE T2"/>
    <property type="match status" value="1"/>
</dbReference>
<reference evidence="4 5" key="1">
    <citation type="submission" date="2017-12" db="EMBL/GenBank/DDBJ databases">
        <title>Sequencing, de novo assembly and annotation of complete genome of a new Thraustochytrid species, strain FCC1311.</title>
        <authorList>
            <person name="Sedici K."/>
            <person name="Godart F."/>
            <person name="Aiese Cigliano R."/>
            <person name="Sanseverino W."/>
            <person name="Barakat M."/>
            <person name="Ortet P."/>
            <person name="Marechal E."/>
            <person name="Cagnac O."/>
            <person name="Amato A."/>
        </authorList>
    </citation>
    <scope>NUCLEOTIDE SEQUENCE [LARGE SCALE GENOMIC DNA]</scope>
</reference>
<dbReference type="InterPro" id="IPR036430">
    <property type="entry name" value="RNase_T2-like_sf"/>
</dbReference>
<organism evidence="4 5">
    <name type="scientific">Hondaea fermentalgiana</name>
    <dbReference type="NCBI Taxonomy" id="2315210"/>
    <lineage>
        <taxon>Eukaryota</taxon>
        <taxon>Sar</taxon>
        <taxon>Stramenopiles</taxon>
        <taxon>Bigyra</taxon>
        <taxon>Labyrinthulomycetes</taxon>
        <taxon>Thraustochytrida</taxon>
        <taxon>Thraustochytriidae</taxon>
        <taxon>Hondaea</taxon>
    </lineage>
</organism>
<comment type="similarity">
    <text evidence="1 2">Belongs to the RNase T2 family.</text>
</comment>
<feature type="chain" id="PRO_5015322575" evidence="3">
    <location>
        <begin position="24"/>
        <end position="243"/>
    </location>
</feature>
<evidence type="ECO:0000256" key="1">
    <source>
        <dbReference type="ARBA" id="ARBA00007469"/>
    </source>
</evidence>
<dbReference type="PROSITE" id="PS00530">
    <property type="entry name" value="RNASE_T2_1"/>
    <property type="match status" value="1"/>
</dbReference>